<proteinExistence type="predicted"/>
<dbReference type="EMBL" id="JGZP01000025">
    <property type="protein sequence ID" value="KFI93949.1"/>
    <property type="molecule type" value="Genomic_DNA"/>
</dbReference>
<evidence type="ECO:0000256" key="3">
    <source>
        <dbReference type="SAM" id="Phobius"/>
    </source>
</evidence>
<evidence type="ECO:0000313" key="6">
    <source>
        <dbReference type="Proteomes" id="UP000029004"/>
    </source>
</evidence>
<dbReference type="AlphaFoldDB" id="A0A087DEJ9"/>
<feature type="domain" description="DUF5067" evidence="4">
    <location>
        <begin position="124"/>
        <end position="240"/>
    </location>
</feature>
<keyword evidence="3" id="KW-0472">Membrane</keyword>
<dbReference type="InterPro" id="IPR029050">
    <property type="entry name" value="Immunoprotect_excell_Ig-like"/>
</dbReference>
<protein>
    <submittedName>
        <fullName evidence="5">Integral membrane protein</fullName>
    </submittedName>
</protein>
<accession>A0A087DEJ9</accession>
<name>A0A087DEJ9_9BIFI</name>
<dbReference type="InterPro" id="IPR031989">
    <property type="entry name" value="DUF5067"/>
</dbReference>
<keyword evidence="3" id="KW-1133">Transmembrane helix</keyword>
<feature type="compositionally biased region" description="Low complexity" evidence="2">
    <location>
        <begin position="114"/>
        <end position="125"/>
    </location>
</feature>
<dbReference type="Pfam" id="PF16729">
    <property type="entry name" value="DUF5067"/>
    <property type="match status" value="1"/>
</dbReference>
<keyword evidence="1" id="KW-0732">Signal</keyword>
<dbReference type="RefSeq" id="WP_034530134.1">
    <property type="nucleotide sequence ID" value="NZ_JGZP01000025.1"/>
</dbReference>
<dbReference type="Gene3D" id="2.60.40.1240">
    <property type="match status" value="1"/>
</dbReference>
<dbReference type="Proteomes" id="UP000029004">
    <property type="component" value="Unassembled WGS sequence"/>
</dbReference>
<sequence>MERNTTAAEGRDREQGRPHITICGIIAIVFGALGLVLSFIPIINNIAAIFGFIGAVLAIIALVGTFRGKRSGKALSVVAAVLCVLSIVITLAVQSAASKALDDSVKESKGVDTSQSASGSGNGDSSKNKTSGEQDTEGDIEGAHVKIVSAAASGADYNGAATVLVTYEWTNKTTKNNSFSSLAHPQVFQNGKSLDIAMYTQSPEGYDANSYLAEVQPGATATVTLGYVLQDQSPVTVDVTALMSMDDATKVVHTFDLQ</sequence>
<feature type="transmembrane region" description="Helical" evidence="3">
    <location>
        <begin position="74"/>
        <end position="93"/>
    </location>
</feature>
<keyword evidence="3" id="KW-0812">Transmembrane</keyword>
<comment type="caution">
    <text evidence="5">The sequence shown here is derived from an EMBL/GenBank/DDBJ whole genome shotgun (WGS) entry which is preliminary data.</text>
</comment>
<dbReference type="OrthoDB" id="3240463at2"/>
<evidence type="ECO:0000313" key="5">
    <source>
        <dbReference type="EMBL" id="KFI93949.1"/>
    </source>
</evidence>
<dbReference type="STRING" id="762211.BSTEL_2093"/>
<feature type="transmembrane region" description="Helical" evidence="3">
    <location>
        <begin position="46"/>
        <end position="67"/>
    </location>
</feature>
<reference evidence="5 6" key="1">
    <citation type="submission" date="2014-03" db="EMBL/GenBank/DDBJ databases">
        <title>Genomics of Bifidobacteria.</title>
        <authorList>
            <person name="Ventura M."/>
            <person name="Milani C."/>
            <person name="Lugli G.A."/>
        </authorList>
    </citation>
    <scope>NUCLEOTIDE SEQUENCE [LARGE SCALE GENOMIC DNA]</scope>
    <source>
        <strain evidence="5 6">DSM 23968</strain>
    </source>
</reference>
<evidence type="ECO:0000256" key="1">
    <source>
        <dbReference type="ARBA" id="ARBA00022729"/>
    </source>
</evidence>
<keyword evidence="6" id="KW-1185">Reference proteome</keyword>
<feature type="transmembrane region" description="Helical" evidence="3">
    <location>
        <begin position="20"/>
        <end position="40"/>
    </location>
</feature>
<evidence type="ECO:0000256" key="2">
    <source>
        <dbReference type="SAM" id="MobiDB-lite"/>
    </source>
</evidence>
<feature type="region of interest" description="Disordered" evidence="2">
    <location>
        <begin position="110"/>
        <end position="138"/>
    </location>
</feature>
<evidence type="ECO:0000259" key="4">
    <source>
        <dbReference type="Pfam" id="PF16729"/>
    </source>
</evidence>
<organism evidence="5 6">
    <name type="scientific">Bifidobacterium stellenboschense</name>
    <dbReference type="NCBI Taxonomy" id="762211"/>
    <lineage>
        <taxon>Bacteria</taxon>
        <taxon>Bacillati</taxon>
        <taxon>Actinomycetota</taxon>
        <taxon>Actinomycetes</taxon>
        <taxon>Bifidobacteriales</taxon>
        <taxon>Bifidobacteriaceae</taxon>
        <taxon>Bifidobacterium</taxon>
    </lineage>
</organism>
<gene>
    <name evidence="5" type="ORF">BSTEL_2093</name>
</gene>
<dbReference type="eggNOG" id="ENOG5033A46">
    <property type="taxonomic scope" value="Bacteria"/>
</dbReference>